<protein>
    <submittedName>
        <fullName evidence="1">Tetraprenyl-beta-curcumene synthase family protein</fullName>
    </submittedName>
</protein>
<evidence type="ECO:0000313" key="2">
    <source>
        <dbReference type="Proteomes" id="UP001180087"/>
    </source>
</evidence>
<accession>A0ABY9KU99</accession>
<dbReference type="InterPro" id="IPR019712">
    <property type="entry name" value="YtpB-like"/>
</dbReference>
<gene>
    <name evidence="1" type="ORF">QR721_09320</name>
</gene>
<name>A0ABY9KU99_9BACI</name>
<reference evidence="1" key="1">
    <citation type="submission" date="2023-06" db="EMBL/GenBank/DDBJ databases">
        <title>A Treasure from Seagulls: Isolation and Description of Aciduricobacillus qingdaonensis gen. nov., sp. nov., a Rare Obligately Uric Acid-utilizing Member in the Family Bacillaceae.</title>
        <authorList>
            <person name="Liu W."/>
            <person name="Wang B."/>
        </authorList>
    </citation>
    <scope>NUCLEOTIDE SEQUENCE</scope>
    <source>
        <strain evidence="1">44XB</strain>
    </source>
</reference>
<proteinExistence type="predicted"/>
<dbReference type="RefSeq" id="WP_348026252.1">
    <property type="nucleotide sequence ID" value="NZ_CP129113.1"/>
</dbReference>
<dbReference type="EMBL" id="CP129113">
    <property type="protein sequence ID" value="WLV23837.1"/>
    <property type="molecule type" value="Genomic_DNA"/>
</dbReference>
<sequence length="353" mass="41226">MKNGIPRRPATLMYAVYKHIMPRVRTHLERWKREAALIQNKELREQALSSIESKAFHCYGGAVYAFLAGNLLEDAVEFIVAYQTISDYLDNLCDRSTSLDPADFAMLHNSMREALDPDSELSDWYSLRNDSEDHYLKMLVKTCRRIIKKTAPDEAVQKQILRLNELYCALQVHKHVNPDERLERLLSWYEAESSDELQYWQEFAAASGSTLGIFCLISYALSWKGRLPFAKRVADVYFPHIQCLHIMLDYYIDEHEDEQEGDLNFCSFYMNKDELGRRIDSMIQNSLDQTALMPDAQFHAMVIQGLTGLYLSDPKTRRQNPFLKKRWLKMAGPGSYFFYYNSKIYCDLVQKVR</sequence>
<evidence type="ECO:0000313" key="1">
    <source>
        <dbReference type="EMBL" id="WLV23837.1"/>
    </source>
</evidence>
<organism evidence="1 2">
    <name type="scientific">Aciduricibacillus chroicocephali</name>
    <dbReference type="NCBI Taxonomy" id="3054939"/>
    <lineage>
        <taxon>Bacteria</taxon>
        <taxon>Bacillati</taxon>
        <taxon>Bacillota</taxon>
        <taxon>Bacilli</taxon>
        <taxon>Bacillales</taxon>
        <taxon>Bacillaceae</taxon>
        <taxon>Aciduricibacillus</taxon>
    </lineage>
</organism>
<keyword evidence="2" id="KW-1185">Reference proteome</keyword>
<dbReference type="Proteomes" id="UP001180087">
    <property type="component" value="Chromosome"/>
</dbReference>
<dbReference type="Pfam" id="PF10776">
    <property type="entry name" value="DUF2600"/>
    <property type="match status" value="1"/>
</dbReference>